<dbReference type="PANTHER" id="PTHR11945">
    <property type="entry name" value="MADS BOX PROTEIN"/>
    <property type="match status" value="1"/>
</dbReference>
<proteinExistence type="predicted"/>
<keyword evidence="2" id="KW-0805">Transcription regulation</keyword>
<keyword evidence="5" id="KW-0539">Nucleus</keyword>
<dbReference type="Pfam" id="PF00319">
    <property type="entry name" value="SRF-TF"/>
    <property type="match status" value="1"/>
</dbReference>
<reference evidence="8" key="1">
    <citation type="submission" date="2025-08" db="UniProtKB">
        <authorList>
            <consortium name="RefSeq"/>
        </authorList>
    </citation>
    <scope>IDENTIFICATION</scope>
</reference>
<dbReference type="PANTHER" id="PTHR11945:SF776">
    <property type="entry name" value="AGAMOUS-LIKE 50-RELATED"/>
    <property type="match status" value="1"/>
</dbReference>
<dbReference type="InterPro" id="IPR002100">
    <property type="entry name" value="TF_MADSbox"/>
</dbReference>
<dbReference type="AlphaFoldDB" id="A0A6I9TWF8"/>
<dbReference type="GO" id="GO:0005634">
    <property type="term" value="C:nucleus"/>
    <property type="evidence" value="ECO:0007669"/>
    <property type="project" value="UniProtKB-SubCell"/>
</dbReference>
<evidence type="ECO:0000313" key="8">
    <source>
        <dbReference type="RefSeq" id="XP_011088093.1"/>
    </source>
</evidence>
<accession>A0A6I9TWF8</accession>
<gene>
    <name evidence="8" type="primary">LOC105169399</name>
</gene>
<sequence length="274" mass="30369">MSSSRCNNTISKGKGRRKVNMVKIENETNLQVTFSKRRAGLFKKASELSTLCGAETALLVFSPGNKAHSFGHPNVEAIFKRFLDQNISPVSDAEKLLGAHHKANISQRIVELNQIENRLELEQKCAIELDQVRKDGQSQQWYPPTINKLDYRQLDRLKAALLHFNQKLETKVENATRSMTLCTPKATLNLGTMHKSSGRSVLGVRIDDGAGSPNAQVQAASNTSSPNVQVCDDPVADRSNAITQHELMLGKSCFTIPYSSKTNGYSVNPDEYHE</sequence>
<dbReference type="GO" id="GO:0046983">
    <property type="term" value="F:protein dimerization activity"/>
    <property type="evidence" value="ECO:0007669"/>
    <property type="project" value="InterPro"/>
</dbReference>
<dbReference type="Proteomes" id="UP000504604">
    <property type="component" value="Linkage group LG8"/>
</dbReference>
<dbReference type="PRINTS" id="PR00404">
    <property type="entry name" value="MADSDOMAIN"/>
</dbReference>
<dbReference type="FunFam" id="3.40.1810.10:FF:000006">
    <property type="entry name" value="Agamous-like MADS-box protein AGL62"/>
    <property type="match status" value="1"/>
</dbReference>
<organism evidence="7 8">
    <name type="scientific">Sesamum indicum</name>
    <name type="common">Oriental sesame</name>
    <name type="synonym">Sesamum orientale</name>
    <dbReference type="NCBI Taxonomy" id="4182"/>
    <lineage>
        <taxon>Eukaryota</taxon>
        <taxon>Viridiplantae</taxon>
        <taxon>Streptophyta</taxon>
        <taxon>Embryophyta</taxon>
        <taxon>Tracheophyta</taxon>
        <taxon>Spermatophyta</taxon>
        <taxon>Magnoliopsida</taxon>
        <taxon>eudicotyledons</taxon>
        <taxon>Gunneridae</taxon>
        <taxon>Pentapetalae</taxon>
        <taxon>asterids</taxon>
        <taxon>lamiids</taxon>
        <taxon>Lamiales</taxon>
        <taxon>Pedaliaceae</taxon>
        <taxon>Sesamum</taxon>
    </lineage>
</organism>
<dbReference type="RefSeq" id="XP_011088093.1">
    <property type="nucleotide sequence ID" value="XM_011089791.1"/>
</dbReference>
<dbReference type="InterPro" id="IPR036879">
    <property type="entry name" value="TF_MADSbox_sf"/>
</dbReference>
<keyword evidence="3" id="KW-0238">DNA-binding</keyword>
<dbReference type="SUPFAM" id="SSF55455">
    <property type="entry name" value="SRF-like"/>
    <property type="match status" value="1"/>
</dbReference>
<dbReference type="InParanoid" id="A0A6I9TWF8"/>
<dbReference type="Gene3D" id="3.40.1810.10">
    <property type="entry name" value="Transcription factor, MADS-box"/>
    <property type="match status" value="1"/>
</dbReference>
<keyword evidence="4" id="KW-0804">Transcription</keyword>
<name>A0A6I9TWF8_SESIN</name>
<dbReference type="InterPro" id="IPR033896">
    <property type="entry name" value="MEF2-like_N"/>
</dbReference>
<dbReference type="GO" id="GO:0045944">
    <property type="term" value="P:positive regulation of transcription by RNA polymerase II"/>
    <property type="evidence" value="ECO:0007669"/>
    <property type="project" value="InterPro"/>
</dbReference>
<dbReference type="SMART" id="SM00432">
    <property type="entry name" value="MADS"/>
    <property type="match status" value="1"/>
</dbReference>
<dbReference type="PROSITE" id="PS50066">
    <property type="entry name" value="MADS_BOX_2"/>
    <property type="match status" value="1"/>
</dbReference>
<evidence type="ECO:0000256" key="5">
    <source>
        <dbReference type="ARBA" id="ARBA00023242"/>
    </source>
</evidence>
<protein>
    <submittedName>
        <fullName evidence="8">Agamous-like MADS-box protein AGL62</fullName>
    </submittedName>
</protein>
<feature type="domain" description="MADS-box" evidence="6">
    <location>
        <begin position="14"/>
        <end position="74"/>
    </location>
</feature>
<evidence type="ECO:0000256" key="2">
    <source>
        <dbReference type="ARBA" id="ARBA00023015"/>
    </source>
</evidence>
<keyword evidence="7" id="KW-1185">Reference proteome</keyword>
<dbReference type="KEGG" id="sind:105169399"/>
<dbReference type="CDD" id="cd00265">
    <property type="entry name" value="MADS_MEF2_like"/>
    <property type="match status" value="1"/>
</dbReference>
<evidence type="ECO:0000313" key="7">
    <source>
        <dbReference type="Proteomes" id="UP000504604"/>
    </source>
</evidence>
<evidence type="ECO:0000256" key="1">
    <source>
        <dbReference type="ARBA" id="ARBA00004123"/>
    </source>
</evidence>
<dbReference type="GeneID" id="105169399"/>
<evidence type="ECO:0000259" key="6">
    <source>
        <dbReference type="PROSITE" id="PS50066"/>
    </source>
</evidence>
<evidence type="ECO:0000256" key="4">
    <source>
        <dbReference type="ARBA" id="ARBA00023163"/>
    </source>
</evidence>
<dbReference type="GO" id="GO:0000978">
    <property type="term" value="F:RNA polymerase II cis-regulatory region sequence-specific DNA binding"/>
    <property type="evidence" value="ECO:0007669"/>
    <property type="project" value="TreeGrafter"/>
</dbReference>
<evidence type="ECO:0000256" key="3">
    <source>
        <dbReference type="ARBA" id="ARBA00023125"/>
    </source>
</evidence>
<dbReference type="GO" id="GO:0000981">
    <property type="term" value="F:DNA-binding transcription factor activity, RNA polymerase II-specific"/>
    <property type="evidence" value="ECO:0007669"/>
    <property type="project" value="TreeGrafter"/>
</dbReference>
<comment type="subcellular location">
    <subcellularLocation>
        <location evidence="1">Nucleus</location>
    </subcellularLocation>
</comment>
<dbReference type="OrthoDB" id="913454at2759"/>